<evidence type="ECO:0000256" key="1">
    <source>
        <dbReference type="SAM" id="Phobius"/>
    </source>
</evidence>
<reference evidence="2 3" key="1">
    <citation type="submission" date="2016-10" db="EMBL/GenBank/DDBJ databases">
        <authorList>
            <person name="de Groot N.N."/>
        </authorList>
    </citation>
    <scope>NUCLEOTIDE SEQUENCE [LARGE SCALE GENOMIC DNA]</scope>
    <source>
        <strain evidence="2 3">CGMCC 1.7659</strain>
    </source>
</reference>
<gene>
    <name evidence="2" type="ORF">SAMN05216289_11720</name>
</gene>
<keyword evidence="1" id="KW-0812">Transmembrane</keyword>
<evidence type="ECO:0000313" key="3">
    <source>
        <dbReference type="Proteomes" id="UP000198575"/>
    </source>
</evidence>
<dbReference type="STRING" id="578942.SAMN05216289_11720"/>
<dbReference type="AlphaFoldDB" id="A0A1I4YGC0"/>
<keyword evidence="1" id="KW-0472">Membrane</keyword>
<evidence type="ECO:0000313" key="2">
    <source>
        <dbReference type="EMBL" id="SFN36649.1"/>
    </source>
</evidence>
<organism evidence="2 3">
    <name type="scientific">Dokdonella immobilis</name>
    <dbReference type="NCBI Taxonomy" id="578942"/>
    <lineage>
        <taxon>Bacteria</taxon>
        <taxon>Pseudomonadati</taxon>
        <taxon>Pseudomonadota</taxon>
        <taxon>Gammaproteobacteria</taxon>
        <taxon>Lysobacterales</taxon>
        <taxon>Rhodanobacteraceae</taxon>
        <taxon>Dokdonella</taxon>
    </lineage>
</organism>
<dbReference type="Proteomes" id="UP000198575">
    <property type="component" value="Unassembled WGS sequence"/>
</dbReference>
<dbReference type="RefSeq" id="WP_175498056.1">
    <property type="nucleotide sequence ID" value="NZ_FOVF01000017.1"/>
</dbReference>
<protein>
    <submittedName>
        <fullName evidence="2">Uncharacterized protein</fullName>
    </submittedName>
</protein>
<keyword evidence="3" id="KW-1185">Reference proteome</keyword>
<name>A0A1I4YGC0_9GAMM</name>
<proteinExistence type="predicted"/>
<dbReference type="EMBL" id="FOVF01000017">
    <property type="protein sequence ID" value="SFN36649.1"/>
    <property type="molecule type" value="Genomic_DNA"/>
</dbReference>
<accession>A0A1I4YGC0</accession>
<feature type="transmembrane region" description="Helical" evidence="1">
    <location>
        <begin position="101"/>
        <end position="121"/>
    </location>
</feature>
<keyword evidence="1" id="KW-1133">Transmembrane helix</keyword>
<sequence>MSPINDNELVLFHYRDGLDDRRLGEIAAALQASESLRIRYTRLCELLDSAGAAEPVPADGFEQRLWAGLDRRMANLQARPAGIRAMARIRDRLDAVFAPRLIWAGGFAMALLIALATGFMVGRNGAQQPVASESSAAPSRMADRILDGYVAGHLRATEGVLLTAANDDGGDLLAGNRDLAQSLVESNRLYAAAAARSGNLRLADFLRQLEPVLLEVANRPASSTVEDRQGLRDYLRNTDLLFQVRATESRIDVASKRSL</sequence>